<dbReference type="GO" id="GO:0009253">
    <property type="term" value="P:peptidoglycan catabolic process"/>
    <property type="evidence" value="ECO:0007669"/>
    <property type="project" value="InterPro"/>
</dbReference>
<evidence type="ECO:0000256" key="3">
    <source>
        <dbReference type="RuleBase" id="RU003788"/>
    </source>
</evidence>
<dbReference type="PANTHER" id="PTHR38107">
    <property type="match status" value="1"/>
</dbReference>
<comment type="similarity">
    <text evidence="3">Belongs to the glycosyl hydrolase 24 family.</text>
</comment>
<dbReference type="InterPro" id="IPR002196">
    <property type="entry name" value="Glyco_hydro_24"/>
</dbReference>
<dbReference type="GO" id="GO:0003796">
    <property type="term" value="F:lysozyme activity"/>
    <property type="evidence" value="ECO:0007669"/>
    <property type="project" value="UniProtKB-EC"/>
</dbReference>
<keyword evidence="2 3" id="KW-0081">Bacteriolytic enzyme</keyword>
<proteinExistence type="inferred from homology"/>
<keyword evidence="3" id="KW-0326">Glycosidase</keyword>
<dbReference type="EC" id="3.2.1.17" evidence="3"/>
<name>A0A521FV82_9RHOB</name>
<dbReference type="PANTHER" id="PTHR38107:SF3">
    <property type="entry name" value="LYSOZYME RRRD-RELATED"/>
    <property type="match status" value="1"/>
</dbReference>
<comment type="catalytic activity">
    <reaction evidence="3">
        <text>Hydrolysis of (1-&gt;4)-beta-linkages between N-acetylmuramic acid and N-acetyl-D-glucosamine residues in a peptidoglycan and between N-acetyl-D-glucosamine residues in chitodextrins.</text>
        <dbReference type="EC" id="3.2.1.17"/>
    </reaction>
</comment>
<keyword evidence="5" id="KW-1185">Reference proteome</keyword>
<dbReference type="Pfam" id="PF00959">
    <property type="entry name" value="Phage_lysozyme"/>
    <property type="match status" value="1"/>
</dbReference>
<evidence type="ECO:0000256" key="1">
    <source>
        <dbReference type="ARBA" id="ARBA00022529"/>
    </source>
</evidence>
<organism evidence="4 5">
    <name type="scientific">Thalassovita litoralis</name>
    <dbReference type="NCBI Taxonomy" id="1010611"/>
    <lineage>
        <taxon>Bacteria</taxon>
        <taxon>Pseudomonadati</taxon>
        <taxon>Pseudomonadota</taxon>
        <taxon>Alphaproteobacteria</taxon>
        <taxon>Rhodobacterales</taxon>
        <taxon>Roseobacteraceae</taxon>
        <taxon>Thalassovita</taxon>
    </lineage>
</organism>
<dbReference type="GO" id="GO:0042742">
    <property type="term" value="P:defense response to bacterium"/>
    <property type="evidence" value="ECO:0007669"/>
    <property type="project" value="UniProtKB-KW"/>
</dbReference>
<dbReference type="GO" id="GO:0031640">
    <property type="term" value="P:killing of cells of another organism"/>
    <property type="evidence" value="ECO:0007669"/>
    <property type="project" value="UniProtKB-KW"/>
</dbReference>
<evidence type="ECO:0000313" key="5">
    <source>
        <dbReference type="Proteomes" id="UP000316030"/>
    </source>
</evidence>
<evidence type="ECO:0000313" key="4">
    <source>
        <dbReference type="EMBL" id="SMP00046.1"/>
    </source>
</evidence>
<sequence>GVRSSSSGMTIDLGERCRVTVPADFDMDALAGCVSNDIERRIPTQTAAALLSWTYNVGVGAACRSTLVRRLNAAEWGAVCPELSRWTRAGGRVVRGLVNRRAAERADCEAGLQSAGILT</sequence>
<dbReference type="InterPro" id="IPR051018">
    <property type="entry name" value="Bacteriophage_GH24"/>
</dbReference>
<evidence type="ECO:0000256" key="2">
    <source>
        <dbReference type="ARBA" id="ARBA00022638"/>
    </source>
</evidence>
<gene>
    <name evidence="4" type="ORF">SAMN06265173_1691</name>
</gene>
<dbReference type="Proteomes" id="UP000316030">
    <property type="component" value="Unassembled WGS sequence"/>
</dbReference>
<dbReference type="EMBL" id="FXTO01000069">
    <property type="protein sequence ID" value="SMP00046.1"/>
    <property type="molecule type" value="Genomic_DNA"/>
</dbReference>
<feature type="non-terminal residue" evidence="4">
    <location>
        <position position="1"/>
    </location>
</feature>
<protein>
    <recommendedName>
        <fullName evidence="3">Lysozyme</fullName>
        <ecNumber evidence="3">3.2.1.17</ecNumber>
    </recommendedName>
</protein>
<dbReference type="AlphaFoldDB" id="A0A521FV82"/>
<dbReference type="SUPFAM" id="SSF53955">
    <property type="entry name" value="Lysozyme-like"/>
    <property type="match status" value="1"/>
</dbReference>
<keyword evidence="1 3" id="KW-0929">Antimicrobial</keyword>
<accession>A0A521FV82</accession>
<dbReference type="InterPro" id="IPR023346">
    <property type="entry name" value="Lysozyme-like_dom_sf"/>
</dbReference>
<dbReference type="InterPro" id="IPR023347">
    <property type="entry name" value="Lysozyme_dom_sf"/>
</dbReference>
<dbReference type="GO" id="GO:0016998">
    <property type="term" value="P:cell wall macromolecule catabolic process"/>
    <property type="evidence" value="ECO:0007669"/>
    <property type="project" value="InterPro"/>
</dbReference>
<keyword evidence="3" id="KW-0378">Hydrolase</keyword>
<reference evidence="4 5" key="1">
    <citation type="submission" date="2017-05" db="EMBL/GenBank/DDBJ databases">
        <authorList>
            <person name="Varghese N."/>
            <person name="Submissions S."/>
        </authorList>
    </citation>
    <scope>NUCLEOTIDE SEQUENCE [LARGE SCALE GENOMIC DNA]</scope>
    <source>
        <strain evidence="4 5">DSM 29506</strain>
    </source>
</reference>
<dbReference type="Gene3D" id="1.10.530.40">
    <property type="match status" value="1"/>
</dbReference>
<dbReference type="OrthoDB" id="5327667at2"/>